<keyword evidence="6" id="KW-1185">Reference proteome</keyword>
<dbReference type="PRINTS" id="PR00080">
    <property type="entry name" value="SDRFAMILY"/>
</dbReference>
<reference evidence="5 6" key="1">
    <citation type="submission" date="2014-02" db="EMBL/GenBank/DDBJ databases">
        <title>The genome sequence of Colletotrichum nymphaeae SA-01.</title>
        <authorList>
            <person name="Baroncelli R."/>
            <person name="Thon M.R."/>
        </authorList>
    </citation>
    <scope>NUCLEOTIDE SEQUENCE [LARGE SCALE GENOMIC DNA]</scope>
    <source>
        <strain evidence="5 6">SA-01</strain>
    </source>
</reference>
<dbReference type="PANTHER" id="PTHR45024:SF2">
    <property type="entry name" value="SCP2 DOMAIN-CONTAINING PROTEIN"/>
    <property type="match status" value="1"/>
</dbReference>
<evidence type="ECO:0000259" key="4">
    <source>
        <dbReference type="SMART" id="SM00822"/>
    </source>
</evidence>
<proteinExistence type="inferred from homology"/>
<dbReference type="Gene3D" id="3.40.50.720">
    <property type="entry name" value="NAD(P)-binding Rossmann-like Domain"/>
    <property type="match status" value="1"/>
</dbReference>
<protein>
    <recommendedName>
        <fullName evidence="4">Ketoreductase domain-containing protein</fullName>
    </recommendedName>
</protein>
<dbReference type="InterPro" id="IPR057326">
    <property type="entry name" value="KR_dom"/>
</dbReference>
<dbReference type="Pfam" id="PF00106">
    <property type="entry name" value="adh_short"/>
    <property type="match status" value="1"/>
</dbReference>
<dbReference type="InterPro" id="IPR051687">
    <property type="entry name" value="Peroxisomal_Beta-Oxidation"/>
</dbReference>
<dbReference type="GO" id="GO:0016491">
    <property type="term" value="F:oxidoreductase activity"/>
    <property type="evidence" value="ECO:0007669"/>
    <property type="project" value="UniProtKB-KW"/>
</dbReference>
<dbReference type="InterPro" id="IPR002347">
    <property type="entry name" value="SDR_fam"/>
</dbReference>
<evidence type="ECO:0000256" key="3">
    <source>
        <dbReference type="RuleBase" id="RU000363"/>
    </source>
</evidence>
<evidence type="ECO:0000256" key="2">
    <source>
        <dbReference type="ARBA" id="ARBA00023002"/>
    </source>
</evidence>
<dbReference type="OrthoDB" id="47007at2759"/>
<dbReference type="PRINTS" id="PR00081">
    <property type="entry name" value="GDHRDH"/>
</dbReference>
<organism evidence="5 6">
    <name type="scientific">Colletotrichum nymphaeae SA-01</name>
    <dbReference type="NCBI Taxonomy" id="1460502"/>
    <lineage>
        <taxon>Eukaryota</taxon>
        <taxon>Fungi</taxon>
        <taxon>Dikarya</taxon>
        <taxon>Ascomycota</taxon>
        <taxon>Pezizomycotina</taxon>
        <taxon>Sordariomycetes</taxon>
        <taxon>Hypocreomycetidae</taxon>
        <taxon>Glomerellales</taxon>
        <taxon>Glomerellaceae</taxon>
        <taxon>Colletotrichum</taxon>
        <taxon>Colletotrichum acutatum species complex</taxon>
    </lineage>
</organism>
<evidence type="ECO:0000313" key="6">
    <source>
        <dbReference type="Proteomes" id="UP000070054"/>
    </source>
</evidence>
<keyword evidence="2" id="KW-0560">Oxidoreductase</keyword>
<dbReference type="InterPro" id="IPR036291">
    <property type="entry name" value="NAD(P)-bd_dom_sf"/>
</dbReference>
<feature type="domain" description="Ketoreductase" evidence="4">
    <location>
        <begin position="12"/>
        <end position="180"/>
    </location>
</feature>
<dbReference type="PANTHER" id="PTHR45024">
    <property type="entry name" value="DEHYDROGENASES, SHORT CHAIN"/>
    <property type="match status" value="1"/>
</dbReference>
<dbReference type="EMBL" id="JEMN01000388">
    <property type="protein sequence ID" value="KXH61536.1"/>
    <property type="molecule type" value="Genomic_DNA"/>
</dbReference>
<sequence>MPSSNSLRFDDRVVIITGSGRGLGRQHALLLGSLGASVVVNSTTSTTAQATADDIIKAGGKATACVGSVSDDSVAQALVKTAIDTFGRIDIIINNAGTFDPTPFEQITGALFREMLSVHVEGSYNLTHAAWPHMQKQNYGRVVMITSHTIFGMAGSAAYAAAKLALVGMAKTLAIEGEPHGILVNSVATTGFTDTVQKNTPDAGMQSFMEANLPAEDPARAVAWLVHQDCKVNGEVIGAQGRVVSRIFLGETEGFQGSRDGEWNAESIRDNWAQIVSDKDYVVPTDTNHLGGLLFQRLSGASAK</sequence>
<evidence type="ECO:0000313" key="5">
    <source>
        <dbReference type="EMBL" id="KXH61536.1"/>
    </source>
</evidence>
<dbReference type="Proteomes" id="UP000070054">
    <property type="component" value="Unassembled WGS sequence"/>
</dbReference>
<accession>A0A135UMA8</accession>
<dbReference type="SMART" id="SM00822">
    <property type="entry name" value="PKS_KR"/>
    <property type="match status" value="1"/>
</dbReference>
<comment type="similarity">
    <text evidence="1 3">Belongs to the short-chain dehydrogenases/reductases (SDR) family.</text>
</comment>
<evidence type="ECO:0000256" key="1">
    <source>
        <dbReference type="ARBA" id="ARBA00006484"/>
    </source>
</evidence>
<dbReference type="AlphaFoldDB" id="A0A135UMA8"/>
<dbReference type="SUPFAM" id="SSF51735">
    <property type="entry name" value="NAD(P)-binding Rossmann-fold domains"/>
    <property type="match status" value="1"/>
</dbReference>
<name>A0A135UMA8_9PEZI</name>
<comment type="caution">
    <text evidence="5">The sequence shown here is derived from an EMBL/GenBank/DDBJ whole genome shotgun (WGS) entry which is preliminary data.</text>
</comment>
<gene>
    <name evidence="5" type="ORF">CNYM01_14290</name>
</gene>